<evidence type="ECO:0000313" key="3">
    <source>
        <dbReference type="Proteomes" id="UP000000517"/>
    </source>
</evidence>
<dbReference type="STRING" id="59374.FSU_0487"/>
<dbReference type="InterPro" id="IPR025605">
    <property type="entry name" value="OST-HTH/LOTUS_dom"/>
</dbReference>
<dbReference type="Gene3D" id="3.40.50.1010">
    <property type="entry name" value="5'-nuclease"/>
    <property type="match status" value="1"/>
</dbReference>
<name>D9S6J3_FIBSS</name>
<dbReference type="KEGG" id="fsc:FSU_0487"/>
<dbReference type="GO" id="GO:0004540">
    <property type="term" value="F:RNA nuclease activity"/>
    <property type="evidence" value="ECO:0007669"/>
    <property type="project" value="InterPro"/>
</dbReference>
<proteinExistence type="predicted"/>
<sequence length="253" mass="28094">MKLPTRADDFSHKKKEYTMENNTAVFVDAENLTFWAYNNGVHDLMKSLQSQGPVVIRKAYGKWTSPQLSPLQQEFNINGFELIQTYHPITGKNSADIKMVVDAMEAATNPCLQTIVLATGDSDFSPLFRKLREMGKKVIGVGPLSKLSECVQSSCTHYIYTGSPSPVSKMVALFPGEVQSHERAHAFATLHKILEAQDEPILLTKLKPLMLKEDNEFDHAKLGYESFKDFLLASGEVHLSPMIAGPVYASLAS</sequence>
<evidence type="ECO:0000313" key="2">
    <source>
        <dbReference type="EMBL" id="ADL24784.1"/>
    </source>
</evidence>
<dbReference type="AlphaFoldDB" id="D9S6J3"/>
<dbReference type="OrthoDB" id="9783963at2"/>
<dbReference type="EMBL" id="CP002158">
    <property type="protein sequence ID" value="ADL24784.1"/>
    <property type="molecule type" value="Genomic_DNA"/>
</dbReference>
<organism evidence="2 3">
    <name type="scientific">Fibrobacter succinogenes (strain ATCC 19169 / S85)</name>
    <dbReference type="NCBI Taxonomy" id="59374"/>
    <lineage>
        <taxon>Bacteria</taxon>
        <taxon>Pseudomonadati</taxon>
        <taxon>Fibrobacterota</taxon>
        <taxon>Fibrobacteria</taxon>
        <taxon>Fibrobacterales</taxon>
        <taxon>Fibrobacteraceae</taxon>
        <taxon>Fibrobacter</taxon>
    </lineage>
</organism>
<evidence type="ECO:0000259" key="1">
    <source>
        <dbReference type="PROSITE" id="PS51644"/>
    </source>
</evidence>
<dbReference type="Proteomes" id="UP000000517">
    <property type="component" value="Chromosome"/>
</dbReference>
<dbReference type="PANTHER" id="PTHR35811">
    <property type="entry name" value="SLR1870 PROTEIN"/>
    <property type="match status" value="1"/>
</dbReference>
<dbReference type="Pfam" id="PF12872">
    <property type="entry name" value="OST-HTH"/>
    <property type="match status" value="1"/>
</dbReference>
<dbReference type="HOGENOM" id="CLU_034061_1_1_0"/>
<gene>
    <name evidence="2" type="ordered locus">FSU_0487</name>
</gene>
<dbReference type="PANTHER" id="PTHR35811:SF1">
    <property type="entry name" value="HTH OST-TYPE DOMAIN-CONTAINING PROTEIN"/>
    <property type="match status" value="1"/>
</dbReference>
<dbReference type="InterPro" id="IPR021139">
    <property type="entry name" value="NYN"/>
</dbReference>
<reference evidence="3" key="1">
    <citation type="submission" date="2010-08" db="EMBL/GenBank/DDBJ databases">
        <title>Complete sequence of Fibrobacter succinogenes subsp. succinogenes S85.</title>
        <authorList>
            <person name="Durkin A.S."/>
            <person name="Nelson K.E."/>
            <person name="Morrison M."/>
            <person name="Forsberg C.W."/>
            <person name="Wilson D.B."/>
            <person name="Russell J.B."/>
            <person name="Cann I.K.O."/>
            <person name="Mackie R.I."/>
            <person name="White B.A."/>
        </authorList>
    </citation>
    <scope>NUCLEOTIDE SEQUENCE [LARGE SCALE GENOMIC DNA]</scope>
    <source>
        <strain evidence="3">ATCC 19169 / S85</strain>
    </source>
</reference>
<dbReference type="Pfam" id="PF01936">
    <property type="entry name" value="NYN"/>
    <property type="match status" value="1"/>
</dbReference>
<protein>
    <submittedName>
        <fullName evidence="2">Conserved domain protein</fullName>
    </submittedName>
</protein>
<dbReference type="PATRIC" id="fig|59374.8.peg.471"/>
<dbReference type="PROSITE" id="PS51644">
    <property type="entry name" value="HTH_OST"/>
    <property type="match status" value="1"/>
</dbReference>
<dbReference type="CDD" id="cd11297">
    <property type="entry name" value="PIN_LabA-like_N_1"/>
    <property type="match status" value="1"/>
</dbReference>
<accession>D9S6J3</accession>
<feature type="domain" description="HTH OST-type" evidence="1">
    <location>
        <begin position="182"/>
        <end position="253"/>
    </location>
</feature>
<dbReference type="eggNOG" id="COG1432">
    <property type="taxonomic scope" value="Bacteria"/>
</dbReference>